<gene>
    <name evidence="2" type="ORF">F5897_001059</name>
</gene>
<dbReference type="RefSeq" id="WP_183304744.1">
    <property type="nucleotide sequence ID" value="NZ_JACIFD010000009.1"/>
</dbReference>
<name>A0A840DJ11_9MICO</name>
<reference evidence="2" key="1">
    <citation type="submission" date="2020-08" db="EMBL/GenBank/DDBJ databases">
        <title>Sequencing the genomes of 1000 actinobacteria strains.</title>
        <authorList>
            <person name="Klenk H.-P."/>
        </authorList>
    </citation>
    <scope>NUCLEOTIDE SEQUENCE [LARGE SCALE GENOMIC DNA]</scope>
    <source>
        <strain evidence="2">DSM 27064</strain>
    </source>
</reference>
<feature type="signal peptide" evidence="1">
    <location>
        <begin position="1"/>
        <end position="21"/>
    </location>
</feature>
<dbReference type="Proteomes" id="UP000571183">
    <property type="component" value="Unassembled WGS sequence"/>
</dbReference>
<keyword evidence="3" id="KW-1185">Reference proteome</keyword>
<feature type="chain" id="PRO_5039721858" evidence="1">
    <location>
        <begin position="22"/>
        <end position="443"/>
    </location>
</feature>
<evidence type="ECO:0000256" key="1">
    <source>
        <dbReference type="SAM" id="SignalP"/>
    </source>
</evidence>
<accession>A0A840DJ11</accession>
<evidence type="ECO:0000313" key="2">
    <source>
        <dbReference type="EMBL" id="MBB4071745.1"/>
    </source>
</evidence>
<sequence length="443" mass="48929">MLKKTVMITLTSFLLSLFLVHQEESPDFQIVQDGQGFKVVDSTNNPVEILSSREEVGQSLFYVRNDSGEIGLLLTLEWVSSKNKTAKMTYTETTPVVDAQGNTVVFGSTTGFDITPAAEDFERTPFVAIMSTKNSVTIRISDDFKEGYVYEDTNTGQKLHNNELTVNNLAPGSHHTFKLQGHLQNSSPDTTNTVKPSANTEIDTSASLDLIKEPEFISLSFDAPTLSEEHIIKPDVSSVPYHDSPLGSWVHLTYIPTDTVTIEPHLIGEIGCNNSTTFSGDNRGDITPNPWVFQPHRTAIKVLSNWHNPINQRIYWFKSVGATKKLENGVVVETRTASDAGIAVNNLWSNNGASGFEINHSVGNPFCSLGSIAYQETVQIWRFGMVAANGSHFGVPNHEAYGSKTINSFGQQVFQKVFSFGSPNYTCLIHFPHCKKTYQGNVH</sequence>
<organism evidence="2 3">
    <name type="scientific">Canibacter oris</name>
    <dbReference type="NCBI Taxonomy" id="1365628"/>
    <lineage>
        <taxon>Bacteria</taxon>
        <taxon>Bacillati</taxon>
        <taxon>Actinomycetota</taxon>
        <taxon>Actinomycetes</taxon>
        <taxon>Micrococcales</taxon>
        <taxon>Microbacteriaceae</taxon>
        <taxon>Canibacter</taxon>
    </lineage>
</organism>
<proteinExistence type="predicted"/>
<protein>
    <submittedName>
        <fullName evidence="2">Uncharacterized protein</fullName>
    </submittedName>
</protein>
<dbReference type="AlphaFoldDB" id="A0A840DJ11"/>
<dbReference type="EMBL" id="JACIFD010000009">
    <property type="protein sequence ID" value="MBB4071745.1"/>
    <property type="molecule type" value="Genomic_DNA"/>
</dbReference>
<evidence type="ECO:0000313" key="3">
    <source>
        <dbReference type="Proteomes" id="UP000571183"/>
    </source>
</evidence>
<keyword evidence="1" id="KW-0732">Signal</keyword>
<comment type="caution">
    <text evidence="2">The sequence shown here is derived from an EMBL/GenBank/DDBJ whole genome shotgun (WGS) entry which is preliminary data.</text>
</comment>